<keyword evidence="9" id="KW-1185">Reference proteome</keyword>
<keyword evidence="6" id="KW-0812">Transmembrane</keyword>
<evidence type="ECO:0000256" key="5">
    <source>
        <dbReference type="SAM" id="MobiDB-lite"/>
    </source>
</evidence>
<evidence type="ECO:0000256" key="4">
    <source>
        <dbReference type="ARBA" id="ARBA00022837"/>
    </source>
</evidence>
<gene>
    <name evidence="8" type="ORF">SAMN04487948_103517</name>
</gene>
<sequence length="376" mass="40534">MYLRADSGSVARNEHMELRTFGLVSLLLLAAVSGVVMADHGGLHVTQTEYGGDARVQPNEETNTMYLWTTERFNATATVETGNASGNYRACLFAHPTDNSSVEPKELACQPATFEPGETRNFTFTDLSSPTNATTKYELRFVVDNALQSGDPVAEQTTNVTFLEPDKDLDGDNLNNRDEVANGTGIDNADTDNDTLEDGEEIEKHGTDPLDADTDGDGLRDGLEVQLGMDPTWSAVPLYILGVLLLGGLVAVGYRLLAPRVGRVTSNAGGATVDDPTSNGGTGGTTTVSTTDDSSVDTEFVSDEDRILQILAENGGRLMQSRLVELTDWSKSKVSRRLSTLEEEGRIRKITLGRENMVALPGHEPDGAQSPFEEEQ</sequence>
<dbReference type="InterPro" id="IPR053180">
    <property type="entry name" value="Ca-binding_acidic-repeat"/>
</dbReference>
<feature type="transmembrane region" description="Helical" evidence="6">
    <location>
        <begin position="236"/>
        <end position="257"/>
    </location>
</feature>
<evidence type="ECO:0000259" key="7">
    <source>
        <dbReference type="Pfam" id="PF24034"/>
    </source>
</evidence>
<keyword evidence="3" id="KW-0732">Signal</keyword>
<reference evidence="9" key="1">
    <citation type="submission" date="2016-10" db="EMBL/GenBank/DDBJ databases">
        <authorList>
            <person name="Varghese N."/>
            <person name="Submissions S."/>
        </authorList>
    </citation>
    <scope>NUCLEOTIDE SEQUENCE [LARGE SCALE GENOMIC DNA]</scope>
    <source>
        <strain evidence="9">CGMCC 1.10121</strain>
    </source>
</reference>
<feature type="compositionally biased region" description="Acidic residues" evidence="5">
    <location>
        <begin position="189"/>
        <end position="201"/>
    </location>
</feature>
<dbReference type="PANTHER" id="PTHR37467:SF1">
    <property type="entry name" value="EXPORTED CALCIUM-BINDING GLYCOPROTEIN"/>
    <property type="match status" value="1"/>
</dbReference>
<dbReference type="Gene3D" id="1.10.10.10">
    <property type="entry name" value="Winged helix-like DNA-binding domain superfamily/Winged helix DNA-binding domain"/>
    <property type="match status" value="1"/>
</dbReference>
<dbReference type="Pfam" id="PF18884">
    <property type="entry name" value="TSP3_bac"/>
    <property type="match status" value="2"/>
</dbReference>
<dbReference type="AlphaFoldDB" id="A0A1H8R5W7"/>
<dbReference type="InterPro" id="IPR036390">
    <property type="entry name" value="WH_DNA-bd_sf"/>
</dbReference>
<evidence type="ECO:0000256" key="3">
    <source>
        <dbReference type="ARBA" id="ARBA00022729"/>
    </source>
</evidence>
<comment type="subcellular location">
    <subcellularLocation>
        <location evidence="1">Secreted</location>
    </subcellularLocation>
</comment>
<accession>A0A1H8R5W7</accession>
<dbReference type="InterPro" id="IPR059100">
    <property type="entry name" value="TSP3_bac"/>
</dbReference>
<evidence type="ECO:0000313" key="9">
    <source>
        <dbReference type="Proteomes" id="UP000199126"/>
    </source>
</evidence>
<keyword evidence="2" id="KW-0964">Secreted</keyword>
<evidence type="ECO:0000256" key="1">
    <source>
        <dbReference type="ARBA" id="ARBA00004613"/>
    </source>
</evidence>
<protein>
    <submittedName>
        <fullName evidence="8">IclR helix-turn-helix domain-containing protein</fullName>
    </submittedName>
</protein>
<feature type="region of interest" description="Disordered" evidence="5">
    <location>
        <begin position="164"/>
        <end position="219"/>
    </location>
</feature>
<feature type="region of interest" description="Disordered" evidence="5">
    <location>
        <begin position="266"/>
        <end position="296"/>
    </location>
</feature>
<keyword evidence="4" id="KW-0106">Calcium</keyword>
<dbReference type="EMBL" id="FODV01000003">
    <property type="protein sequence ID" value="SEO61726.1"/>
    <property type="molecule type" value="Genomic_DNA"/>
</dbReference>
<keyword evidence="6" id="KW-0472">Membrane</keyword>
<feature type="compositionally biased region" description="Low complexity" evidence="5">
    <location>
        <begin position="274"/>
        <end position="293"/>
    </location>
</feature>
<proteinExistence type="predicted"/>
<dbReference type="SUPFAM" id="SSF46785">
    <property type="entry name" value="Winged helix' DNA-binding domain"/>
    <property type="match status" value="1"/>
</dbReference>
<evidence type="ECO:0000256" key="6">
    <source>
        <dbReference type="SAM" id="Phobius"/>
    </source>
</evidence>
<dbReference type="InterPro" id="IPR036388">
    <property type="entry name" value="WH-like_DNA-bd_sf"/>
</dbReference>
<feature type="compositionally biased region" description="Basic and acidic residues" evidence="5">
    <location>
        <begin position="164"/>
        <end position="180"/>
    </location>
</feature>
<evidence type="ECO:0000256" key="2">
    <source>
        <dbReference type="ARBA" id="ARBA00022525"/>
    </source>
</evidence>
<name>A0A1H8R5W7_9EURY</name>
<dbReference type="Pfam" id="PF24034">
    <property type="entry name" value="DUF7343"/>
    <property type="match status" value="1"/>
</dbReference>
<organism evidence="8 9">
    <name type="scientific">Halogranum amylolyticum</name>
    <dbReference type="NCBI Taxonomy" id="660520"/>
    <lineage>
        <taxon>Archaea</taxon>
        <taxon>Methanobacteriati</taxon>
        <taxon>Methanobacteriota</taxon>
        <taxon>Stenosarchaea group</taxon>
        <taxon>Halobacteria</taxon>
        <taxon>Halobacteriales</taxon>
        <taxon>Haloferacaceae</taxon>
    </lineage>
</organism>
<feature type="domain" description="DUF7343" evidence="7">
    <location>
        <begin position="301"/>
        <end position="361"/>
    </location>
</feature>
<dbReference type="PANTHER" id="PTHR37467">
    <property type="entry name" value="EXPORTED CALCIUM-BINDING GLYCOPROTEIN-RELATED"/>
    <property type="match status" value="1"/>
</dbReference>
<evidence type="ECO:0000313" key="8">
    <source>
        <dbReference type="EMBL" id="SEO61726.1"/>
    </source>
</evidence>
<dbReference type="Proteomes" id="UP000199126">
    <property type="component" value="Unassembled WGS sequence"/>
</dbReference>
<dbReference type="InterPro" id="IPR055767">
    <property type="entry name" value="DUF7343"/>
</dbReference>
<keyword evidence="6" id="KW-1133">Transmembrane helix</keyword>